<sequence>MPTLLVPLDGSPLAEAALPVAIGLARHMRATLHLVSVLEVSPWRYATGGAPVADTQLTREHQAEWRTAMAGKLEACRVRIAALPDAPPTVVSIVAGPVVECLLEQARNVDATMFVLTTHARGGVSAVWMGSITEALVRQSPVPVLAVRPDVQAAADNEGHNEWTPRRVLVPLDGTAPGEQVLEPLQACLGKNPEYVLMRAVSPLPPMLRAIATGEEYDRDLVRQRDLVAEYLRGTEARLRAQGTTVSHCAHVELDPPRGINDCAEGYNVDLIALATHGRGPVGRFLLGSVADKVWRTATRPVLLFRVAIPEAL</sequence>
<dbReference type="eggNOG" id="COG0589">
    <property type="taxonomic scope" value="Bacteria"/>
</dbReference>
<reference evidence="3 4" key="1">
    <citation type="journal article" date="2014" name="Proc. Natl. Acad. Sci. U.S.A.">
        <title>Functional type 2 photosynthetic reaction centers found in the rare bacterial phylum Gemmatimonadetes.</title>
        <authorList>
            <person name="Zeng Y."/>
            <person name="Feng F."/>
            <person name="Medova H."/>
            <person name="Dean J."/>
            <person name="Koblizek M."/>
        </authorList>
    </citation>
    <scope>NUCLEOTIDE SEQUENCE [LARGE SCALE GENOMIC DNA]</scope>
    <source>
        <strain evidence="3 4">AP64</strain>
    </source>
</reference>
<proteinExistence type="inferred from homology"/>
<dbReference type="InterPro" id="IPR014729">
    <property type="entry name" value="Rossmann-like_a/b/a_fold"/>
</dbReference>
<organism evidence="3 4">
    <name type="scientific">Gemmatimonas phototrophica</name>
    <dbReference type="NCBI Taxonomy" id="1379270"/>
    <lineage>
        <taxon>Bacteria</taxon>
        <taxon>Pseudomonadati</taxon>
        <taxon>Gemmatimonadota</taxon>
        <taxon>Gemmatimonadia</taxon>
        <taxon>Gemmatimonadales</taxon>
        <taxon>Gemmatimonadaceae</taxon>
        <taxon>Gemmatimonas</taxon>
    </lineage>
</organism>
<dbReference type="Gene3D" id="3.40.50.620">
    <property type="entry name" value="HUPs"/>
    <property type="match status" value="2"/>
</dbReference>
<dbReference type="RefSeq" id="WP_026848641.1">
    <property type="nucleotide sequence ID" value="NZ_CP011454.1"/>
</dbReference>
<name>A0A143BMD4_9BACT</name>
<dbReference type="STRING" id="1379270.GEMMAAP_14245"/>
<protein>
    <recommendedName>
        <fullName evidence="2">UspA domain-containing protein</fullName>
    </recommendedName>
</protein>
<gene>
    <name evidence="3" type="ORF">GEMMAAP_14245</name>
</gene>
<keyword evidence="4" id="KW-1185">Reference proteome</keyword>
<evidence type="ECO:0000259" key="2">
    <source>
        <dbReference type="Pfam" id="PF00582"/>
    </source>
</evidence>
<dbReference type="PANTHER" id="PTHR46268">
    <property type="entry name" value="STRESS RESPONSE PROTEIN NHAX"/>
    <property type="match status" value="1"/>
</dbReference>
<dbReference type="PANTHER" id="PTHR46268:SF6">
    <property type="entry name" value="UNIVERSAL STRESS PROTEIN UP12"/>
    <property type="match status" value="1"/>
</dbReference>
<dbReference type="Proteomes" id="UP000076404">
    <property type="component" value="Chromosome"/>
</dbReference>
<evidence type="ECO:0000256" key="1">
    <source>
        <dbReference type="ARBA" id="ARBA00008791"/>
    </source>
</evidence>
<dbReference type="AlphaFoldDB" id="A0A143BMD4"/>
<dbReference type="EMBL" id="CP011454">
    <property type="protein sequence ID" value="AMW05650.1"/>
    <property type="molecule type" value="Genomic_DNA"/>
</dbReference>
<dbReference type="CDD" id="cd00293">
    <property type="entry name" value="USP-like"/>
    <property type="match status" value="2"/>
</dbReference>
<reference evidence="3 4" key="2">
    <citation type="journal article" date="2016" name="Environ. Microbiol. Rep.">
        <title>Metagenomic evidence for the presence of phototrophic Gemmatimonadetes bacteria in diverse environments.</title>
        <authorList>
            <person name="Zeng Y."/>
            <person name="Baumbach J."/>
            <person name="Barbosa E.G."/>
            <person name="Azevedo V."/>
            <person name="Zhang C."/>
            <person name="Koblizek M."/>
        </authorList>
    </citation>
    <scope>NUCLEOTIDE SEQUENCE [LARGE SCALE GENOMIC DNA]</scope>
    <source>
        <strain evidence="3 4">AP64</strain>
    </source>
</reference>
<dbReference type="InterPro" id="IPR006015">
    <property type="entry name" value="Universal_stress_UspA"/>
</dbReference>
<dbReference type="OrthoDB" id="9808582at2"/>
<dbReference type="KEGG" id="gph:GEMMAAP_14245"/>
<evidence type="ECO:0000313" key="4">
    <source>
        <dbReference type="Proteomes" id="UP000076404"/>
    </source>
</evidence>
<dbReference type="Pfam" id="PF00582">
    <property type="entry name" value="Usp"/>
    <property type="match status" value="2"/>
</dbReference>
<evidence type="ECO:0000313" key="3">
    <source>
        <dbReference type="EMBL" id="AMW05650.1"/>
    </source>
</evidence>
<dbReference type="SUPFAM" id="SSF52402">
    <property type="entry name" value="Adenine nucleotide alpha hydrolases-like"/>
    <property type="match status" value="2"/>
</dbReference>
<dbReference type="InterPro" id="IPR006016">
    <property type="entry name" value="UspA"/>
</dbReference>
<feature type="domain" description="UspA" evidence="2">
    <location>
        <begin position="3"/>
        <end position="148"/>
    </location>
</feature>
<dbReference type="PRINTS" id="PR01438">
    <property type="entry name" value="UNVRSLSTRESS"/>
</dbReference>
<accession>A0A143BMD4</accession>
<comment type="similarity">
    <text evidence="1">Belongs to the universal stress protein A family.</text>
</comment>
<feature type="domain" description="UspA" evidence="2">
    <location>
        <begin position="166"/>
        <end position="306"/>
    </location>
</feature>